<reference evidence="2 3" key="1">
    <citation type="journal article" date="2020" name="Biotechnol. Biofuels">
        <title>New insights from the biogas microbiome by comprehensive genome-resolved metagenomics of nearly 1600 species originating from multiple anaerobic digesters.</title>
        <authorList>
            <person name="Campanaro S."/>
            <person name="Treu L."/>
            <person name="Rodriguez-R L.M."/>
            <person name="Kovalovszki A."/>
            <person name="Ziels R.M."/>
            <person name="Maus I."/>
            <person name="Zhu X."/>
            <person name="Kougias P.G."/>
            <person name="Basile A."/>
            <person name="Luo G."/>
            <person name="Schluter A."/>
            <person name="Konstantinidis K.T."/>
            <person name="Angelidaki I."/>
        </authorList>
    </citation>
    <scope>NUCLEOTIDE SEQUENCE [LARGE SCALE GENOMIC DNA]</scope>
    <source>
        <strain evidence="2">AS27yjCOA_165</strain>
    </source>
</reference>
<evidence type="ECO:0000259" key="1">
    <source>
        <dbReference type="Pfam" id="PF00313"/>
    </source>
</evidence>
<name>A0A7X9DKW9_UNCKA</name>
<dbReference type="CDD" id="cd04458">
    <property type="entry name" value="CSP_CDS"/>
    <property type="match status" value="1"/>
</dbReference>
<sequence length="189" mass="21702">MYTGTVKFFDSRPEKRFGFIVPDRLGPEIFFHLNDGQKVKAGRIQPEFDANSTPERVPLKGDRVVFNIGTGSKGPKAIPWGYESEYQTALAIISDRPKPAMYRILQWFRTVSDGQKTEPTVLWTGMDLNERGLDRHYNPIYDRPGGNGDIDWGKYWEVSTDGGKTWTSCGCPSEYMEQFDRRGNRRIPR</sequence>
<dbReference type="Proteomes" id="UP000526033">
    <property type="component" value="Unassembled WGS sequence"/>
</dbReference>
<dbReference type="EMBL" id="JAAZNL010000026">
    <property type="protein sequence ID" value="NMB70094.1"/>
    <property type="molecule type" value="Genomic_DNA"/>
</dbReference>
<dbReference type="AlphaFoldDB" id="A0A7X9DKW9"/>
<comment type="caution">
    <text evidence="2">The sequence shown here is derived from an EMBL/GenBank/DDBJ whole genome shotgun (WGS) entry which is preliminary data.</text>
</comment>
<evidence type="ECO:0000313" key="2">
    <source>
        <dbReference type="EMBL" id="NMB70094.1"/>
    </source>
</evidence>
<dbReference type="Gene3D" id="2.40.50.140">
    <property type="entry name" value="Nucleic acid-binding proteins"/>
    <property type="match status" value="1"/>
</dbReference>
<organism evidence="2 3">
    <name type="scientific">candidate division WWE3 bacterium</name>
    <dbReference type="NCBI Taxonomy" id="2053526"/>
    <lineage>
        <taxon>Bacteria</taxon>
        <taxon>Katanobacteria</taxon>
    </lineage>
</organism>
<proteinExistence type="predicted"/>
<evidence type="ECO:0000313" key="3">
    <source>
        <dbReference type="Proteomes" id="UP000526033"/>
    </source>
</evidence>
<dbReference type="InterPro" id="IPR012340">
    <property type="entry name" value="NA-bd_OB-fold"/>
</dbReference>
<dbReference type="Pfam" id="PF00313">
    <property type="entry name" value="CSD"/>
    <property type="match status" value="1"/>
</dbReference>
<accession>A0A7X9DKW9</accession>
<protein>
    <submittedName>
        <fullName evidence="2">Cold shock domain-containing protein</fullName>
    </submittedName>
</protein>
<dbReference type="GO" id="GO:0003676">
    <property type="term" value="F:nucleic acid binding"/>
    <property type="evidence" value="ECO:0007669"/>
    <property type="project" value="InterPro"/>
</dbReference>
<gene>
    <name evidence="2" type="ORF">GYA27_02735</name>
</gene>
<dbReference type="InterPro" id="IPR002059">
    <property type="entry name" value="CSP_DNA-bd"/>
</dbReference>
<feature type="domain" description="CSD" evidence="1">
    <location>
        <begin position="3"/>
        <end position="78"/>
    </location>
</feature>
<dbReference type="SUPFAM" id="SSF50249">
    <property type="entry name" value="Nucleic acid-binding proteins"/>
    <property type="match status" value="1"/>
</dbReference>